<gene>
    <name evidence="9" type="primary">LOC108732309</name>
</gene>
<protein>
    <submittedName>
        <fullName evidence="9">Fanconi anemia group I protein</fullName>
    </submittedName>
</protein>
<dbReference type="Pfam" id="PF14678">
    <property type="entry name" value="FANCI_S4"/>
    <property type="match status" value="1"/>
</dbReference>
<dbReference type="InterPro" id="IPR029308">
    <property type="entry name" value="FANCI_S1"/>
</dbReference>
<sequence length="1337" mass="152308">MSLVEKEICELGQKKQFKDLQIYVDELDEDVLKETIKNRLYSSNFPLFWDYLLQSFTYSSESHRKRIEIILIALKELEQNYSSTSISSQLVTRICTELPKFKSEDLMKLCQFCIECIQKGTATDLSWKDLLPEVLNVLSERNRVDYNHAEITGSEYKTQLITSLCMIHWSPEIITSLTSMFINLPLTKDEYSQVVNKLGEFMEKLTCQELPAFVYQLLKLCRNQNGRSIFLRLQNYFSRRVYSKVTSNVDSNSERSSMDIIGDAVDQEAIEVESTVLYHIYQCATYGYGTISNYISSLKKMIKSPEFVLHPFQISVLMTISCVSTFQDTVCEIVRCCITKHFQEEMRKTNSCWIREMVPKVCKIEEVLSQVIDISLLERELVIEGLINLAYVLLSFGPALGRDVIAEKHWHLGTNILIKILKKKRNIASCVIQRLSNHIVVGNNVSQYIDCIQILSSKMALTMLENQSCVVELMERLVQVTYPTANALLDALLPIMKLSPTMRDHLILILKKALYSRKADTRRVAVSGFLKLLKTLKISNLAALSQSSSSSFSSGQSLMTQVSLSYTGQAKSSIISNEALSLELLGVLRRCLMQQAEVRAQLYKGLYDAVCMNMELIVPTLDIISSHFNHFYVADEESLPPLEFSKITLVKDSNVVLQEPLAELIQVSCLIVAKMVESEDGCCEPSTLRFKSQLDSLCSRMTNCELIHFELDDGTDLLDVVPESQEKMIILKEVMLVYEALIGFKINIWNVNNENAGQQIKSLFDAYKRLVDFSKNLSKPKKGDKRKKGDPTEPSKKNNLQKPKAFKMPDTLLNFETLKKLLELLHRTEVDWASPAQANILKPKPDFHRFVMQINLQALQSLKNSKIEEQHKQKCFENITDIAKVLHERCISRLNDFTDFDCTTAVLASECFQTIFVIITHHYGNKLKLFLSKVGERSDSEELSSLLSPFIETHQKLLDEEDDTEEQDVEIKKRNAIILSSLSLLVSQLPEETSEVSTQVLDWFKKYCNEKQANKQIAHNFFTLYFDVHLKYKSSLSLFETVTKRLAEIVGLITQTEQAEEVHGWSVITNATAAIAVQCLCASLKTILDDIDWVVVRLGAEYAMITYPGEESTERKREYLKSKERGVCCQLCTVISVMDLLCTICVPLGPLSEGILKVVTRLFNVLNSLTKYFVVRSSKVNVAFESARFERVVRISGKNFFNSVYEFIIYVEDNQKEEEATQAKRKSVDSNILKNKVLKETKLIPKLIYEMEQYGKSIIQLSNKTKVDLARFVGTGSARDFRIKGLKEALLEVEADASTSIVEDENTRDSSNMEVDENVDSSNLSNEESPPSKRSKT</sequence>
<dbReference type="Pfam" id="PF14675">
    <property type="entry name" value="FANCI_S1"/>
    <property type="match status" value="1"/>
</dbReference>
<dbReference type="InParanoid" id="A0A1W4WEI3"/>
<evidence type="ECO:0000259" key="4">
    <source>
        <dbReference type="Pfam" id="PF14677"/>
    </source>
</evidence>
<accession>A0A1W4WEI3</accession>
<dbReference type="InterPro" id="IPR029312">
    <property type="entry name" value="FANCI_HD2"/>
</dbReference>
<evidence type="ECO:0000313" key="8">
    <source>
        <dbReference type="Proteomes" id="UP000192223"/>
    </source>
</evidence>
<evidence type="ECO:0000259" key="6">
    <source>
        <dbReference type="Pfam" id="PF14679"/>
    </source>
</evidence>
<keyword evidence="8" id="KW-1185">Reference proteome</keyword>
<dbReference type="RefSeq" id="XP_018318528.1">
    <property type="nucleotide sequence ID" value="XM_018463026.1"/>
</dbReference>
<evidence type="ECO:0000313" key="9">
    <source>
        <dbReference type="RefSeq" id="XP_018318528.1"/>
    </source>
</evidence>
<dbReference type="STRING" id="224129.A0A1W4WEI3"/>
<feature type="domain" description="FANCI solenoid 3" evidence="4">
    <location>
        <begin position="812"/>
        <end position="1024"/>
    </location>
</feature>
<organism evidence="8 9">
    <name type="scientific">Agrilus planipennis</name>
    <name type="common">Emerald ash borer</name>
    <name type="synonym">Agrilus marcopoli</name>
    <dbReference type="NCBI Taxonomy" id="224129"/>
    <lineage>
        <taxon>Eukaryota</taxon>
        <taxon>Metazoa</taxon>
        <taxon>Ecdysozoa</taxon>
        <taxon>Arthropoda</taxon>
        <taxon>Hexapoda</taxon>
        <taxon>Insecta</taxon>
        <taxon>Pterygota</taxon>
        <taxon>Neoptera</taxon>
        <taxon>Endopterygota</taxon>
        <taxon>Coleoptera</taxon>
        <taxon>Polyphaga</taxon>
        <taxon>Elateriformia</taxon>
        <taxon>Buprestoidea</taxon>
        <taxon>Buprestidae</taxon>
        <taxon>Agrilinae</taxon>
        <taxon>Agrilus</taxon>
    </lineage>
</organism>
<feature type="region of interest" description="Disordered" evidence="1">
    <location>
        <begin position="777"/>
        <end position="803"/>
    </location>
</feature>
<proteinExistence type="predicted"/>
<dbReference type="GO" id="GO:0006281">
    <property type="term" value="P:DNA repair"/>
    <property type="evidence" value="ECO:0007669"/>
    <property type="project" value="InterPro"/>
</dbReference>
<evidence type="ECO:0000259" key="3">
    <source>
        <dbReference type="Pfam" id="PF14676"/>
    </source>
</evidence>
<dbReference type="Pfam" id="PF14677">
    <property type="entry name" value="FANCI_S3"/>
    <property type="match status" value="1"/>
</dbReference>
<feature type="domain" description="FANCI helical" evidence="6">
    <location>
        <begin position="293"/>
        <end position="373"/>
    </location>
</feature>
<dbReference type="InterPro" id="IPR029313">
    <property type="entry name" value="FANCI_S3"/>
</dbReference>
<dbReference type="InterPro" id="IPR029314">
    <property type="entry name" value="FANCI_S4"/>
</dbReference>
<name>A0A1W4WEI3_AGRPL</name>
<feature type="domain" description="FANCI solenoid 4" evidence="5">
    <location>
        <begin position="1038"/>
        <end position="1285"/>
    </location>
</feature>
<dbReference type="GO" id="GO:0070182">
    <property type="term" value="F:DNA polymerase binding"/>
    <property type="evidence" value="ECO:0007669"/>
    <property type="project" value="TreeGrafter"/>
</dbReference>
<dbReference type="Pfam" id="PF14680">
    <property type="entry name" value="FANCI_HD2"/>
    <property type="match status" value="1"/>
</dbReference>
<dbReference type="Pfam" id="PF14679">
    <property type="entry name" value="FANCI_HD1"/>
    <property type="match status" value="1"/>
</dbReference>
<evidence type="ECO:0000259" key="2">
    <source>
        <dbReference type="Pfam" id="PF14675"/>
    </source>
</evidence>
<feature type="domain" description="FANCI solenoid 2" evidence="3">
    <location>
        <begin position="382"/>
        <end position="530"/>
    </location>
</feature>
<dbReference type="InterPro" id="IPR029310">
    <property type="entry name" value="FANCI_HD1"/>
</dbReference>
<evidence type="ECO:0000256" key="1">
    <source>
        <dbReference type="SAM" id="MobiDB-lite"/>
    </source>
</evidence>
<dbReference type="FunCoup" id="A0A1W4WEI3">
    <property type="interactions" value="803"/>
</dbReference>
<dbReference type="GeneID" id="108732309"/>
<dbReference type="Proteomes" id="UP000192223">
    <property type="component" value="Unplaced"/>
</dbReference>
<dbReference type="PANTHER" id="PTHR21818">
    <property type="entry name" value="BC025462 PROTEIN"/>
    <property type="match status" value="1"/>
</dbReference>
<evidence type="ECO:0000259" key="5">
    <source>
        <dbReference type="Pfam" id="PF14678"/>
    </source>
</evidence>
<feature type="compositionally biased region" description="Basic and acidic residues" evidence="1">
    <location>
        <begin position="787"/>
        <end position="796"/>
    </location>
</feature>
<dbReference type="Pfam" id="PF14676">
    <property type="entry name" value="FANCI_S2"/>
    <property type="match status" value="1"/>
</dbReference>
<dbReference type="OrthoDB" id="195089at2759"/>
<feature type="region of interest" description="Disordered" evidence="1">
    <location>
        <begin position="1298"/>
        <end position="1337"/>
    </location>
</feature>
<reference evidence="9" key="1">
    <citation type="submission" date="2025-08" db="UniProtKB">
        <authorList>
            <consortium name="RefSeq"/>
        </authorList>
    </citation>
    <scope>IDENTIFICATION</scope>
    <source>
        <tissue evidence="9">Entire body</tissue>
    </source>
</reference>
<dbReference type="KEGG" id="apln:108732309"/>
<feature type="domain" description="FANCI solenoid 1" evidence="2">
    <location>
        <begin position="64"/>
        <end position="284"/>
    </location>
</feature>
<feature type="domain" description="FANCI helical" evidence="7">
    <location>
        <begin position="550"/>
        <end position="775"/>
    </location>
</feature>
<dbReference type="PANTHER" id="PTHR21818:SF0">
    <property type="entry name" value="FANCONI ANEMIA GROUP I PROTEIN"/>
    <property type="match status" value="1"/>
</dbReference>
<dbReference type="InterPro" id="IPR026171">
    <property type="entry name" value="FANCI"/>
</dbReference>
<evidence type="ECO:0000259" key="7">
    <source>
        <dbReference type="Pfam" id="PF14680"/>
    </source>
</evidence>
<dbReference type="InterPro" id="IPR029315">
    <property type="entry name" value="FANCI_S2"/>
</dbReference>